<evidence type="ECO:0000313" key="1">
    <source>
        <dbReference type="EMBL" id="QDL31152.1"/>
    </source>
</evidence>
<organism evidence="1 2">
    <name type="scientific">Serratia liquefaciens</name>
    <dbReference type="NCBI Taxonomy" id="614"/>
    <lineage>
        <taxon>Bacteria</taxon>
        <taxon>Pseudomonadati</taxon>
        <taxon>Pseudomonadota</taxon>
        <taxon>Gammaproteobacteria</taxon>
        <taxon>Enterobacterales</taxon>
        <taxon>Yersiniaceae</taxon>
        <taxon>Serratia</taxon>
    </lineage>
</organism>
<reference evidence="1 2" key="1">
    <citation type="submission" date="2018-11" db="EMBL/GenBank/DDBJ databases">
        <title>The first complete genome of Serratia liquefaciens isolated from metalophyte plant revel distinctness adaptive mechanisms in an extreme habitat.</title>
        <authorList>
            <person name="Caneschi W.L."/>
            <person name="Sanchez A.B."/>
            <person name="Felestrino E.B."/>
            <person name="Assis R.A.B."/>
            <person name="Lemes C.G.C."/>
            <person name="Cordeiro I.F."/>
            <person name="Fonseca N.P."/>
            <person name="Villa M."/>
            <person name="Vieira I.T."/>
            <person name="Moraes L.A."/>
            <person name="Kamino L.H.Y."/>
            <person name="do Carmo F."/>
            <person name="Garcia C.M."/>
            <person name="Almeida N.F."/>
            <person name="Silva R.S."/>
            <person name="Ferro J.A."/>
            <person name="Ferro M.I.T."/>
            <person name="Varani A.M."/>
            <person name="Ferreira R.M."/>
            <person name="dos Santos V.L."/>
            <person name="Silva U.C."/>
            <person name="Setubal J.C."/>
            <person name="Moreira L.M."/>
        </authorList>
    </citation>
    <scope>NUCLEOTIDE SEQUENCE [LARGE SCALE GENOMIC DNA]</scope>
    <source>
        <strain evidence="1 2">FG3</strain>
    </source>
</reference>
<dbReference type="Proteomes" id="UP000317572">
    <property type="component" value="Chromosome"/>
</dbReference>
<gene>
    <name evidence="1" type="ORF">EGO53_04850</name>
</gene>
<dbReference type="RefSeq" id="WP_142814784.1">
    <property type="nucleotide sequence ID" value="NZ_CP033893.1"/>
</dbReference>
<dbReference type="AlphaFoldDB" id="A0A515CSK8"/>
<evidence type="ECO:0000313" key="2">
    <source>
        <dbReference type="Proteomes" id="UP000317572"/>
    </source>
</evidence>
<dbReference type="EMBL" id="CP033893">
    <property type="protein sequence ID" value="QDL31152.1"/>
    <property type="molecule type" value="Genomic_DNA"/>
</dbReference>
<proteinExistence type="predicted"/>
<name>A0A515CSK8_SERLI</name>
<accession>A0A515CSK8</accession>
<protein>
    <submittedName>
        <fullName evidence="1">Uncharacterized protein</fullName>
    </submittedName>
</protein>
<sequence>MPTDEINLEDALDFDLFQGDFGTPGDSCLSDKIVKCRKVHACHICASTIEPGEIARSSTWKFDGELHSYYCCDPCVKAMVISVNCDYEDEDPIDARYAIGEIAKSDRKSGHG</sequence>